<evidence type="ECO:0000256" key="1">
    <source>
        <dbReference type="SAM" id="MobiDB-lite"/>
    </source>
</evidence>
<name>A0A0G1M2Q9_9BACT</name>
<comment type="caution">
    <text evidence="2">The sequence shown here is derived from an EMBL/GenBank/DDBJ whole genome shotgun (WGS) entry which is preliminary data.</text>
</comment>
<proteinExistence type="predicted"/>
<feature type="compositionally biased region" description="Low complexity" evidence="1">
    <location>
        <begin position="164"/>
        <end position="176"/>
    </location>
</feature>
<gene>
    <name evidence="2" type="ORF">UX03_C0032G0004</name>
</gene>
<feature type="region of interest" description="Disordered" evidence="1">
    <location>
        <begin position="123"/>
        <end position="186"/>
    </location>
</feature>
<accession>A0A0G1M2Q9</accession>
<evidence type="ECO:0000313" key="2">
    <source>
        <dbReference type="EMBL" id="KKU02501.1"/>
    </source>
</evidence>
<protein>
    <submittedName>
        <fullName evidence="2">Uncharacterized protein</fullName>
    </submittedName>
</protein>
<dbReference type="Proteomes" id="UP000034086">
    <property type="component" value="Unassembled WGS sequence"/>
</dbReference>
<dbReference type="AlphaFoldDB" id="A0A0G1M2Q9"/>
<dbReference type="EMBL" id="LCKQ01000032">
    <property type="protein sequence ID" value="KKU02501.1"/>
    <property type="molecule type" value="Genomic_DNA"/>
</dbReference>
<organism evidence="2 3">
    <name type="scientific">Candidatus Woesebacteria bacterium GW2011_GWE1_45_18</name>
    <dbReference type="NCBI Taxonomy" id="1618598"/>
    <lineage>
        <taxon>Bacteria</taxon>
        <taxon>Candidatus Woeseibacteriota</taxon>
    </lineage>
</organism>
<dbReference type="PRINTS" id="PR01217">
    <property type="entry name" value="PRICHEXTENSN"/>
</dbReference>
<feature type="compositionally biased region" description="Pro residues" evidence="1">
    <location>
        <begin position="177"/>
        <end position="186"/>
    </location>
</feature>
<dbReference type="PROSITE" id="PS51257">
    <property type="entry name" value="PROKAR_LIPOPROTEIN"/>
    <property type="match status" value="1"/>
</dbReference>
<evidence type="ECO:0000313" key="3">
    <source>
        <dbReference type="Proteomes" id="UP000034086"/>
    </source>
</evidence>
<reference evidence="2 3" key="1">
    <citation type="journal article" date="2015" name="Nature">
        <title>rRNA introns, odd ribosomes, and small enigmatic genomes across a large radiation of phyla.</title>
        <authorList>
            <person name="Brown C.T."/>
            <person name="Hug L.A."/>
            <person name="Thomas B.C."/>
            <person name="Sharon I."/>
            <person name="Castelle C.J."/>
            <person name="Singh A."/>
            <person name="Wilkins M.J."/>
            <person name="Williams K.H."/>
            <person name="Banfield J.F."/>
        </authorList>
    </citation>
    <scope>NUCLEOTIDE SEQUENCE [LARGE SCALE GENOMIC DNA]</scope>
</reference>
<feature type="compositionally biased region" description="Pro residues" evidence="1">
    <location>
        <begin position="146"/>
        <end position="163"/>
    </location>
</feature>
<sequence>MNKEIARGLIAGGLALSSCSGWEKPSPSPLVAPDLPPVTFTPTLESIPTETPFPDTGGYFSEGLICPAEPILFDLPEVGDVVELQNLTWKIVAVAEVDGETCEGGLRVVIEFCPCVEETPTPTATKIRVSPTPTPTPTQRRETNTPRPPTETPKPPTKTPTSPPTETEVPTATDVPPQTPIPTPTY</sequence>